<gene>
    <name evidence="2" type="ORF">LX99_03803</name>
</gene>
<feature type="transmembrane region" description="Helical" evidence="1">
    <location>
        <begin position="77"/>
        <end position="96"/>
    </location>
</feature>
<feature type="transmembrane region" description="Helical" evidence="1">
    <location>
        <begin position="15"/>
        <end position="37"/>
    </location>
</feature>
<dbReference type="AlphaFoldDB" id="A0A316H5K5"/>
<protein>
    <submittedName>
        <fullName evidence="2">Uncharacterized protein</fullName>
    </submittedName>
</protein>
<feature type="transmembrane region" description="Helical" evidence="1">
    <location>
        <begin position="117"/>
        <end position="140"/>
    </location>
</feature>
<evidence type="ECO:0000313" key="3">
    <source>
        <dbReference type="Proteomes" id="UP000245678"/>
    </source>
</evidence>
<proteinExistence type="predicted"/>
<keyword evidence="1" id="KW-0472">Membrane</keyword>
<keyword evidence="3" id="KW-1185">Reference proteome</keyword>
<feature type="transmembrane region" description="Helical" evidence="1">
    <location>
        <begin position="49"/>
        <end position="71"/>
    </location>
</feature>
<organism evidence="2 3">
    <name type="scientific">Mucilaginibacter oryzae</name>
    <dbReference type="NCBI Taxonomy" id="468058"/>
    <lineage>
        <taxon>Bacteria</taxon>
        <taxon>Pseudomonadati</taxon>
        <taxon>Bacteroidota</taxon>
        <taxon>Sphingobacteriia</taxon>
        <taxon>Sphingobacteriales</taxon>
        <taxon>Sphingobacteriaceae</taxon>
        <taxon>Mucilaginibacter</taxon>
    </lineage>
</organism>
<reference evidence="2 3" key="1">
    <citation type="submission" date="2018-05" db="EMBL/GenBank/DDBJ databases">
        <title>Genomic Encyclopedia of Archaeal and Bacterial Type Strains, Phase II (KMG-II): from individual species to whole genera.</title>
        <authorList>
            <person name="Goeker M."/>
        </authorList>
    </citation>
    <scope>NUCLEOTIDE SEQUENCE [LARGE SCALE GENOMIC DNA]</scope>
    <source>
        <strain evidence="2 3">DSM 19975</strain>
    </source>
</reference>
<name>A0A316H5K5_9SPHI</name>
<dbReference type="RefSeq" id="WP_022832066.1">
    <property type="nucleotide sequence ID" value="NZ_QGHA01000008.1"/>
</dbReference>
<sequence length="147" mass="15996">MNQALEQPTQYNFRIYSYTSIGIATFLGGPVATAYMLSKNFKAFNRPKAVLVTWLVAVIIEIGIIIAFEAIPFVTNLWFLIPVIDTIIALLLTKVFQGEQMAAYNAGGGDAFAWEKGLGIGLLILAITVAVLFVSIIVLLSSMGFQC</sequence>
<keyword evidence="1" id="KW-0812">Transmembrane</keyword>
<dbReference type="Proteomes" id="UP000245678">
    <property type="component" value="Unassembled WGS sequence"/>
</dbReference>
<comment type="caution">
    <text evidence="2">The sequence shown here is derived from an EMBL/GenBank/DDBJ whole genome shotgun (WGS) entry which is preliminary data.</text>
</comment>
<keyword evidence="1" id="KW-1133">Transmembrane helix</keyword>
<evidence type="ECO:0000256" key="1">
    <source>
        <dbReference type="SAM" id="Phobius"/>
    </source>
</evidence>
<evidence type="ECO:0000313" key="2">
    <source>
        <dbReference type="EMBL" id="PWK75310.1"/>
    </source>
</evidence>
<accession>A0A316H5K5</accession>
<dbReference type="EMBL" id="QGHA01000008">
    <property type="protein sequence ID" value="PWK75310.1"/>
    <property type="molecule type" value="Genomic_DNA"/>
</dbReference>